<reference evidence="5" key="1">
    <citation type="submission" date="2020-02" db="EMBL/GenBank/DDBJ databases">
        <title>Streptomyces sp. ASO4wet.</title>
        <authorList>
            <person name="Risdian C."/>
            <person name="Landwehr W."/>
            <person name="Schupp P."/>
            <person name="Wink J."/>
        </authorList>
    </citation>
    <scope>NUCLEOTIDE SEQUENCE [LARGE SCALE GENOMIC DNA]</scope>
    <source>
        <strain evidence="5">ASO4wet</strain>
    </source>
</reference>
<sequence>MRDYSLPSLVEPLRSGGLADSVYELAAREPGLPQLARREGPDGSTGPWREMTAAAFASTVLKLAKGLLTQGIGFGDRVAFMTRTRHEWTLFSFALWSLGAQVVPLYPASSPEQLRWVLGDSGACAIVVEHETDAMTVGSVVDGLPQLRHIWQLDAGCVAWLTEAGRPVEDNEVHRHRWAVVPEMTAAVIYTSGTTGRPRGCVITHRNLASECDTILAGWGRLMGEPGQQPSILAFLPVGHVYGVMVTVMCIRGGYLLGHQPSISAKELMPAIRSFRPTCLYAVPYFFEKFYAGARMMAEKAGRGVMFDRAMAVSRRYAEAAEAQALGAGPGPGAGLRARHAVYDRLVYRQLRDVLGGRTRNVVSAGSTLSRELGLKLAGAGIVVYDCYGLTETTCAITAQPPGRPRFGTVGRPMPGASVHIARDGEVWVRGPMVFPGYTGRSEGTATRHAAYPGDLRAAPAPGQGQGPEVGGAHAQDHYEETLRDGWLGTGDVGYLDDGYLVITGRKKDVIITSSGRSVSPLMLETRLRAHPLISQAFVVGDERPYVAALVTLDPEVLEQWRKGREQWGPSGPGYGNTPAEELEREVGRAVAAANSALSRAESIRSYRILPEEFSMADGLVTPSFKLRRAEITRMYAAEIEELYSE</sequence>
<accession>A0A7T1TBF6</accession>
<keyword evidence="1" id="KW-0547">Nucleotide-binding</keyword>
<dbReference type="Gene3D" id="3.40.50.12780">
    <property type="entry name" value="N-terminal domain of ligase-like"/>
    <property type="match status" value="1"/>
</dbReference>
<proteinExistence type="predicted"/>
<evidence type="ECO:0000256" key="2">
    <source>
        <dbReference type="ARBA" id="ARBA00022840"/>
    </source>
</evidence>
<dbReference type="InterPro" id="IPR020845">
    <property type="entry name" value="AMP-binding_CS"/>
</dbReference>
<dbReference type="GO" id="GO:0016020">
    <property type="term" value="C:membrane"/>
    <property type="evidence" value="ECO:0007669"/>
    <property type="project" value="TreeGrafter"/>
</dbReference>
<dbReference type="InterPro" id="IPR000873">
    <property type="entry name" value="AMP-dep_synth/lig_dom"/>
</dbReference>
<dbReference type="KEGG" id="sbat:G4Z16_29660"/>
<dbReference type="CDD" id="cd05907">
    <property type="entry name" value="VL_LC_FACS_like"/>
    <property type="match status" value="1"/>
</dbReference>
<gene>
    <name evidence="4" type="ORF">G4Z16_29660</name>
</gene>
<dbReference type="Pfam" id="PF00501">
    <property type="entry name" value="AMP-binding"/>
    <property type="match status" value="1"/>
</dbReference>
<dbReference type="InterPro" id="IPR042099">
    <property type="entry name" value="ANL_N_sf"/>
</dbReference>
<name>A0A7T1TBF6_9ACTN</name>
<dbReference type="Proteomes" id="UP000595046">
    <property type="component" value="Chromosome"/>
</dbReference>
<evidence type="ECO:0000313" key="4">
    <source>
        <dbReference type="EMBL" id="QPP09891.1"/>
    </source>
</evidence>
<dbReference type="SUPFAM" id="SSF56801">
    <property type="entry name" value="Acetyl-CoA synthetase-like"/>
    <property type="match status" value="1"/>
</dbReference>
<dbReference type="EMBL" id="CP048882">
    <property type="protein sequence ID" value="QPP09891.1"/>
    <property type="molecule type" value="Genomic_DNA"/>
</dbReference>
<dbReference type="PANTHER" id="PTHR43272:SF33">
    <property type="entry name" value="AMP-BINDING DOMAIN-CONTAINING PROTEIN-RELATED"/>
    <property type="match status" value="1"/>
</dbReference>
<dbReference type="GO" id="GO:0005524">
    <property type="term" value="F:ATP binding"/>
    <property type="evidence" value="ECO:0007669"/>
    <property type="project" value="UniProtKB-KW"/>
</dbReference>
<organism evidence="4 5">
    <name type="scientific">Streptomyces bathyalis</name>
    <dbReference type="NCBI Taxonomy" id="2710756"/>
    <lineage>
        <taxon>Bacteria</taxon>
        <taxon>Bacillati</taxon>
        <taxon>Actinomycetota</taxon>
        <taxon>Actinomycetes</taxon>
        <taxon>Kitasatosporales</taxon>
        <taxon>Streptomycetaceae</taxon>
        <taxon>Streptomyces</taxon>
    </lineage>
</organism>
<dbReference type="PANTHER" id="PTHR43272">
    <property type="entry name" value="LONG-CHAIN-FATTY-ACID--COA LIGASE"/>
    <property type="match status" value="1"/>
</dbReference>
<dbReference type="RefSeq" id="WP_197353650.1">
    <property type="nucleotide sequence ID" value="NZ_CP048882.1"/>
</dbReference>
<dbReference type="AlphaFoldDB" id="A0A7T1TBF6"/>
<dbReference type="Pfam" id="PF23562">
    <property type="entry name" value="AMP-binding_C_3"/>
    <property type="match status" value="1"/>
</dbReference>
<evidence type="ECO:0000259" key="3">
    <source>
        <dbReference type="Pfam" id="PF00501"/>
    </source>
</evidence>
<feature type="domain" description="AMP-dependent synthetase/ligase" evidence="3">
    <location>
        <begin position="46"/>
        <end position="438"/>
    </location>
</feature>
<keyword evidence="4" id="KW-0436">Ligase</keyword>
<keyword evidence="2" id="KW-0067">ATP-binding</keyword>
<keyword evidence="5" id="KW-1185">Reference proteome</keyword>
<evidence type="ECO:0000256" key="1">
    <source>
        <dbReference type="ARBA" id="ARBA00022741"/>
    </source>
</evidence>
<evidence type="ECO:0000313" key="5">
    <source>
        <dbReference type="Proteomes" id="UP000595046"/>
    </source>
</evidence>
<protein>
    <submittedName>
        <fullName evidence="4">Long-chain fatty acid--CoA ligase</fullName>
    </submittedName>
</protein>
<dbReference type="PROSITE" id="PS00455">
    <property type="entry name" value="AMP_BINDING"/>
    <property type="match status" value="1"/>
</dbReference>
<dbReference type="GO" id="GO:0004467">
    <property type="term" value="F:long-chain fatty acid-CoA ligase activity"/>
    <property type="evidence" value="ECO:0007669"/>
    <property type="project" value="TreeGrafter"/>
</dbReference>